<dbReference type="Proteomes" id="UP000515211">
    <property type="component" value="Chromosome 3"/>
</dbReference>
<reference evidence="3" key="2">
    <citation type="submission" date="2025-08" db="UniProtKB">
        <authorList>
            <consortium name="RefSeq"/>
        </authorList>
    </citation>
    <scope>IDENTIFICATION</scope>
    <source>
        <tissue evidence="3">Whole plant</tissue>
    </source>
</reference>
<dbReference type="InterPro" id="IPR021109">
    <property type="entry name" value="Peptidase_aspartic_dom_sf"/>
</dbReference>
<dbReference type="AlphaFoldDB" id="A0A6P4CU22"/>
<dbReference type="KEGG" id="adu:107478964"/>
<dbReference type="Gene3D" id="2.40.70.10">
    <property type="entry name" value="Acid Proteases"/>
    <property type="match status" value="1"/>
</dbReference>
<dbReference type="PANTHER" id="PTHR33067">
    <property type="entry name" value="RNA-DIRECTED DNA POLYMERASE-RELATED"/>
    <property type="match status" value="1"/>
</dbReference>
<feature type="region of interest" description="Disordered" evidence="1">
    <location>
        <begin position="22"/>
        <end position="52"/>
    </location>
</feature>
<evidence type="ECO:0000313" key="3">
    <source>
        <dbReference type="RefSeq" id="XP_015954605.1"/>
    </source>
</evidence>
<dbReference type="GeneID" id="107478964"/>
<accession>A0A6P4CU22</accession>
<evidence type="ECO:0000313" key="2">
    <source>
        <dbReference type="Proteomes" id="UP000515211"/>
    </source>
</evidence>
<proteinExistence type="predicted"/>
<gene>
    <name evidence="3" type="primary">LOC107478964</name>
</gene>
<protein>
    <submittedName>
        <fullName evidence="3">Uncharacterized protein LOC107478964</fullName>
    </submittedName>
</protein>
<organism evidence="2 3">
    <name type="scientific">Arachis duranensis</name>
    <name type="common">Wild peanut</name>
    <dbReference type="NCBI Taxonomy" id="130453"/>
    <lineage>
        <taxon>Eukaryota</taxon>
        <taxon>Viridiplantae</taxon>
        <taxon>Streptophyta</taxon>
        <taxon>Embryophyta</taxon>
        <taxon>Tracheophyta</taxon>
        <taxon>Spermatophyta</taxon>
        <taxon>Magnoliopsida</taxon>
        <taxon>eudicotyledons</taxon>
        <taxon>Gunneridae</taxon>
        <taxon>Pentapetalae</taxon>
        <taxon>rosids</taxon>
        <taxon>fabids</taxon>
        <taxon>Fabales</taxon>
        <taxon>Fabaceae</taxon>
        <taxon>Papilionoideae</taxon>
        <taxon>50 kb inversion clade</taxon>
        <taxon>dalbergioids sensu lato</taxon>
        <taxon>Dalbergieae</taxon>
        <taxon>Pterocarpus clade</taxon>
        <taxon>Arachis</taxon>
    </lineage>
</organism>
<sequence>MANPRGKYKAIILRSGKVVEEASSNHNLQEKEAVNDSETKKEEETPDLASPKQVLKPYVPKVPYPQRLRKDGKDNQFSRFLEIFKKLEINIPFAKALEQLSLYAKFLKELMTRKRNWGEKKTAVLTEECSAIIPKKLSQKIKDPGSFQIPCIIGDINIEKALCDLGASINLMSLAMMKRMRIEEAKPTRMALQLADRTFKFSHRVVEDLLVKEGEFIFPVDFVVLDMEEEANTSIILGRPFLATAGAIIDIQKG</sequence>
<dbReference type="RefSeq" id="XP_015954605.1">
    <property type="nucleotide sequence ID" value="XM_016099119.1"/>
</dbReference>
<dbReference type="SUPFAM" id="SSF50630">
    <property type="entry name" value="Acid proteases"/>
    <property type="match status" value="1"/>
</dbReference>
<feature type="compositionally biased region" description="Basic and acidic residues" evidence="1">
    <location>
        <begin position="28"/>
        <end position="43"/>
    </location>
</feature>
<name>A0A6P4CU22_ARADU</name>
<keyword evidence="2" id="KW-1185">Reference proteome</keyword>
<dbReference type="CDD" id="cd00303">
    <property type="entry name" value="retropepsin_like"/>
    <property type="match status" value="1"/>
</dbReference>
<dbReference type="PANTHER" id="PTHR33067:SF9">
    <property type="entry name" value="RNA-DIRECTED DNA POLYMERASE"/>
    <property type="match status" value="1"/>
</dbReference>
<reference evidence="2" key="1">
    <citation type="journal article" date="2016" name="Nat. Genet.">
        <title>The genome sequences of Arachis duranensis and Arachis ipaensis, the diploid ancestors of cultivated peanut.</title>
        <authorList>
            <person name="Bertioli D.J."/>
            <person name="Cannon S.B."/>
            <person name="Froenicke L."/>
            <person name="Huang G."/>
            <person name="Farmer A.D."/>
            <person name="Cannon E.K."/>
            <person name="Liu X."/>
            <person name="Gao D."/>
            <person name="Clevenger J."/>
            <person name="Dash S."/>
            <person name="Ren L."/>
            <person name="Moretzsohn M.C."/>
            <person name="Shirasawa K."/>
            <person name="Huang W."/>
            <person name="Vidigal B."/>
            <person name="Abernathy B."/>
            <person name="Chu Y."/>
            <person name="Niederhuth C.E."/>
            <person name="Umale P."/>
            <person name="Araujo A.C."/>
            <person name="Kozik A."/>
            <person name="Kim K.D."/>
            <person name="Burow M.D."/>
            <person name="Varshney R.K."/>
            <person name="Wang X."/>
            <person name="Zhang X."/>
            <person name="Barkley N."/>
            <person name="Guimaraes P.M."/>
            <person name="Isobe S."/>
            <person name="Guo B."/>
            <person name="Liao B."/>
            <person name="Stalker H.T."/>
            <person name="Schmitz R.J."/>
            <person name="Scheffler B.E."/>
            <person name="Leal-Bertioli S.C."/>
            <person name="Xun X."/>
            <person name="Jackson S.A."/>
            <person name="Michelmore R."/>
            <person name="Ozias-Akins P."/>
        </authorList>
    </citation>
    <scope>NUCLEOTIDE SEQUENCE [LARGE SCALE GENOMIC DNA]</scope>
    <source>
        <strain evidence="2">cv. V14167</strain>
    </source>
</reference>
<evidence type="ECO:0000256" key="1">
    <source>
        <dbReference type="SAM" id="MobiDB-lite"/>
    </source>
</evidence>